<dbReference type="InterPro" id="IPR003599">
    <property type="entry name" value="Ig_sub"/>
</dbReference>
<feature type="domain" description="Ig-like" evidence="2">
    <location>
        <begin position="159"/>
        <end position="231"/>
    </location>
</feature>
<dbReference type="SMART" id="SM00060">
    <property type="entry name" value="FN3"/>
    <property type="match status" value="1"/>
</dbReference>
<comment type="caution">
    <text evidence="5">The sequence shown here is derived from an EMBL/GenBank/DDBJ whole genome shotgun (WGS) entry which is preliminary data.</text>
</comment>
<dbReference type="InterPro" id="IPR036179">
    <property type="entry name" value="Ig-like_dom_sf"/>
</dbReference>
<sequence length="521" mass="58931">MDFVAYSEMETICLILMTSFVLVNPEDGVFFITRPKHKEIFVGEDVQFDWEYARTDVQEVSFGVILPDIGEMTIYSKKKGGGTVFNNAYQAIDWIRDRTEIVSNRRASFKINRVQMKDTGTYYCTLVVELVHHISRVRLTVVDLLIDKQLSTQTKETWEGHKITILCAVRLPPGQTGVKFSWMHIPSNRTVSKQFHEELRGKSYLTMTTIKDEDFESLQCRAETASTVKFHVIDIIKLNVPSEPRNLKAERSLDNKTQRTYIRLSWDPPEDDGGAVLNYIISYKQCGLLGKSPKTLETETSEFTELFLPGGSSYRVTVKAKNKAGIGPSSNKLVVNLDLSAVTRNNGFQILLAVVYFIISHRCIFGSVYSECTYAEVAAAKPCTAGKEQCGMMWSPCCLKLGSNGDSSKCFKKARPTDQSGDRGSCIKATILDKKEPANQILEGDVIVELKALSELQCWDYCLRHAQCKAYNYQKTGQDKPLKTCQLLSSETRLKSKEDFTFHDFEQNDADRKILLGNMCR</sequence>
<dbReference type="SUPFAM" id="SSF49265">
    <property type="entry name" value="Fibronectin type III"/>
    <property type="match status" value="1"/>
</dbReference>
<dbReference type="Proteomes" id="UP001159405">
    <property type="component" value="Unassembled WGS sequence"/>
</dbReference>
<proteinExistence type="predicted"/>
<dbReference type="Gene3D" id="2.60.40.10">
    <property type="entry name" value="Immunoglobulins"/>
    <property type="match status" value="2"/>
</dbReference>
<dbReference type="InterPro" id="IPR036116">
    <property type="entry name" value="FN3_sf"/>
</dbReference>
<evidence type="ECO:0000259" key="4">
    <source>
        <dbReference type="PROSITE" id="PS50948"/>
    </source>
</evidence>
<dbReference type="PROSITE" id="PS50948">
    <property type="entry name" value="PAN"/>
    <property type="match status" value="1"/>
</dbReference>
<name>A0ABN8PDV2_9CNID</name>
<gene>
    <name evidence="5" type="ORF">PLOB_00041949</name>
</gene>
<organism evidence="5 6">
    <name type="scientific">Porites lobata</name>
    <dbReference type="NCBI Taxonomy" id="104759"/>
    <lineage>
        <taxon>Eukaryota</taxon>
        <taxon>Metazoa</taxon>
        <taxon>Cnidaria</taxon>
        <taxon>Anthozoa</taxon>
        <taxon>Hexacorallia</taxon>
        <taxon>Scleractinia</taxon>
        <taxon>Fungiina</taxon>
        <taxon>Poritidae</taxon>
        <taxon>Porites</taxon>
    </lineage>
</organism>
<dbReference type="PROSITE" id="PS50853">
    <property type="entry name" value="FN3"/>
    <property type="match status" value="1"/>
</dbReference>
<feature type="domain" description="Apple" evidence="4">
    <location>
        <begin position="426"/>
        <end position="509"/>
    </location>
</feature>
<dbReference type="InterPro" id="IPR050964">
    <property type="entry name" value="Striated_Muscle_Regulatory"/>
</dbReference>
<dbReference type="Pfam" id="PF00041">
    <property type="entry name" value="fn3"/>
    <property type="match status" value="1"/>
</dbReference>
<keyword evidence="6" id="KW-1185">Reference proteome</keyword>
<dbReference type="InterPro" id="IPR003609">
    <property type="entry name" value="Pan_app"/>
</dbReference>
<evidence type="ECO:0000256" key="1">
    <source>
        <dbReference type="ARBA" id="ARBA00022737"/>
    </source>
</evidence>
<dbReference type="InterPro" id="IPR007110">
    <property type="entry name" value="Ig-like_dom"/>
</dbReference>
<feature type="domain" description="Fibronectin type-III" evidence="3">
    <location>
        <begin position="243"/>
        <end position="340"/>
    </location>
</feature>
<dbReference type="PANTHER" id="PTHR13817">
    <property type="entry name" value="TITIN"/>
    <property type="match status" value="1"/>
</dbReference>
<evidence type="ECO:0000259" key="2">
    <source>
        <dbReference type="PROSITE" id="PS50835"/>
    </source>
</evidence>
<reference evidence="5 6" key="1">
    <citation type="submission" date="2022-05" db="EMBL/GenBank/DDBJ databases">
        <authorList>
            <consortium name="Genoscope - CEA"/>
            <person name="William W."/>
        </authorList>
    </citation>
    <scope>NUCLEOTIDE SEQUENCE [LARGE SCALE GENOMIC DNA]</scope>
</reference>
<dbReference type="SMART" id="SM00409">
    <property type="entry name" value="IG"/>
    <property type="match status" value="2"/>
</dbReference>
<dbReference type="SUPFAM" id="SSF48726">
    <property type="entry name" value="Immunoglobulin"/>
    <property type="match status" value="1"/>
</dbReference>
<dbReference type="CDD" id="cd00063">
    <property type="entry name" value="FN3"/>
    <property type="match status" value="1"/>
</dbReference>
<dbReference type="Pfam" id="PF00024">
    <property type="entry name" value="PAN_1"/>
    <property type="match status" value="1"/>
</dbReference>
<feature type="domain" description="Ig-like" evidence="2">
    <location>
        <begin position="92"/>
        <end position="126"/>
    </location>
</feature>
<dbReference type="PANTHER" id="PTHR13817:SF166">
    <property type="entry name" value="NEURONAL IGCAM-RELATED"/>
    <property type="match status" value="1"/>
</dbReference>
<dbReference type="InterPro" id="IPR003961">
    <property type="entry name" value="FN3_dom"/>
</dbReference>
<protein>
    <submittedName>
        <fullName evidence="5">Uncharacterized protein</fullName>
    </submittedName>
</protein>
<evidence type="ECO:0000313" key="5">
    <source>
        <dbReference type="EMBL" id="CAH3141771.1"/>
    </source>
</evidence>
<accession>A0ABN8PDV2</accession>
<evidence type="ECO:0000259" key="3">
    <source>
        <dbReference type="PROSITE" id="PS50853"/>
    </source>
</evidence>
<evidence type="ECO:0000313" key="6">
    <source>
        <dbReference type="Proteomes" id="UP001159405"/>
    </source>
</evidence>
<dbReference type="PROSITE" id="PS50835">
    <property type="entry name" value="IG_LIKE"/>
    <property type="match status" value="2"/>
</dbReference>
<keyword evidence="1" id="KW-0677">Repeat</keyword>
<dbReference type="EMBL" id="CALNXK010000067">
    <property type="protein sequence ID" value="CAH3141771.1"/>
    <property type="molecule type" value="Genomic_DNA"/>
</dbReference>
<dbReference type="InterPro" id="IPR013783">
    <property type="entry name" value="Ig-like_fold"/>
</dbReference>